<evidence type="ECO:0000313" key="1">
    <source>
        <dbReference type="EMBL" id="MCD7449288.1"/>
    </source>
</evidence>
<organism evidence="1 2">
    <name type="scientific">Datura stramonium</name>
    <name type="common">Jimsonweed</name>
    <name type="synonym">Common thornapple</name>
    <dbReference type="NCBI Taxonomy" id="4076"/>
    <lineage>
        <taxon>Eukaryota</taxon>
        <taxon>Viridiplantae</taxon>
        <taxon>Streptophyta</taxon>
        <taxon>Embryophyta</taxon>
        <taxon>Tracheophyta</taxon>
        <taxon>Spermatophyta</taxon>
        <taxon>Magnoliopsida</taxon>
        <taxon>eudicotyledons</taxon>
        <taxon>Gunneridae</taxon>
        <taxon>Pentapetalae</taxon>
        <taxon>asterids</taxon>
        <taxon>lamiids</taxon>
        <taxon>Solanales</taxon>
        <taxon>Solanaceae</taxon>
        <taxon>Solanoideae</taxon>
        <taxon>Datureae</taxon>
        <taxon>Datura</taxon>
    </lineage>
</organism>
<accession>A0ABS8RRJ0</accession>
<sequence>MDFAHQFLFGKTELNKEREISPDRNNGQHEDTKWLNFLGEIKRRRFIFLRPILLPEFLPWKMHNQLRGSLWTPQPPKIQQLQKAFAELESHRAVTLNLKWKQLEEHFHGLEKSLKLHRTGRPREGV</sequence>
<proteinExistence type="predicted"/>
<keyword evidence="2" id="KW-1185">Reference proteome</keyword>
<dbReference type="Proteomes" id="UP000823775">
    <property type="component" value="Unassembled WGS sequence"/>
</dbReference>
<gene>
    <name evidence="1" type="ORF">HAX54_051028</name>
</gene>
<reference evidence="1 2" key="1">
    <citation type="journal article" date="2021" name="BMC Genomics">
        <title>Datura genome reveals duplications of psychoactive alkaloid biosynthetic genes and high mutation rate following tissue culture.</title>
        <authorList>
            <person name="Rajewski A."/>
            <person name="Carter-House D."/>
            <person name="Stajich J."/>
            <person name="Litt A."/>
        </authorList>
    </citation>
    <scope>NUCLEOTIDE SEQUENCE [LARGE SCALE GENOMIC DNA]</scope>
    <source>
        <strain evidence="1">AR-01</strain>
    </source>
</reference>
<comment type="caution">
    <text evidence="1">The sequence shown here is derived from an EMBL/GenBank/DDBJ whole genome shotgun (WGS) entry which is preliminary data.</text>
</comment>
<dbReference type="EMBL" id="JACEIK010000090">
    <property type="protein sequence ID" value="MCD7449288.1"/>
    <property type="molecule type" value="Genomic_DNA"/>
</dbReference>
<protein>
    <submittedName>
        <fullName evidence="1">Uncharacterized protein</fullName>
    </submittedName>
</protein>
<name>A0ABS8RRJ0_DATST</name>
<evidence type="ECO:0000313" key="2">
    <source>
        <dbReference type="Proteomes" id="UP000823775"/>
    </source>
</evidence>